<dbReference type="Gene3D" id="3.40.50.720">
    <property type="entry name" value="NAD(P)-binding Rossmann-like Domain"/>
    <property type="match status" value="1"/>
</dbReference>
<accession>A0A5B9PEX4</accession>
<dbReference type="GO" id="GO:0016020">
    <property type="term" value="C:membrane"/>
    <property type="evidence" value="ECO:0007669"/>
    <property type="project" value="TreeGrafter"/>
</dbReference>
<gene>
    <name evidence="4" type="primary">acr1_2</name>
    <name evidence="4" type="ORF">MFFC18_48810</name>
</gene>
<keyword evidence="2 4" id="KW-0560">Oxidoreductase</keyword>
<dbReference type="EMBL" id="CP042912">
    <property type="protein sequence ID" value="QEG24958.1"/>
    <property type="molecule type" value="Genomic_DNA"/>
</dbReference>
<name>A0A5B9PEX4_9BACT</name>
<evidence type="ECO:0000256" key="1">
    <source>
        <dbReference type="ARBA" id="ARBA00006484"/>
    </source>
</evidence>
<dbReference type="PRINTS" id="PR00080">
    <property type="entry name" value="SDRFAMILY"/>
</dbReference>
<organism evidence="4 5">
    <name type="scientific">Mariniblastus fucicola</name>
    <dbReference type="NCBI Taxonomy" id="980251"/>
    <lineage>
        <taxon>Bacteria</taxon>
        <taxon>Pseudomonadati</taxon>
        <taxon>Planctomycetota</taxon>
        <taxon>Planctomycetia</taxon>
        <taxon>Pirellulales</taxon>
        <taxon>Pirellulaceae</taxon>
        <taxon>Mariniblastus</taxon>
    </lineage>
</organism>
<dbReference type="PIRSF" id="PIRSF000126">
    <property type="entry name" value="11-beta-HSD1"/>
    <property type="match status" value="1"/>
</dbReference>
<dbReference type="PANTHER" id="PTHR44196:SF2">
    <property type="entry name" value="SHORT-CHAIN DEHYDROGENASE-RELATED"/>
    <property type="match status" value="1"/>
</dbReference>
<dbReference type="Proteomes" id="UP000322214">
    <property type="component" value="Chromosome"/>
</dbReference>
<dbReference type="InterPro" id="IPR002347">
    <property type="entry name" value="SDR_fam"/>
</dbReference>
<evidence type="ECO:0000313" key="5">
    <source>
        <dbReference type="Proteomes" id="UP000322214"/>
    </source>
</evidence>
<dbReference type="GO" id="GO:0016491">
    <property type="term" value="F:oxidoreductase activity"/>
    <property type="evidence" value="ECO:0007669"/>
    <property type="project" value="UniProtKB-KW"/>
</dbReference>
<dbReference type="PRINTS" id="PR00081">
    <property type="entry name" value="GDHRDH"/>
</dbReference>
<dbReference type="KEGG" id="mff:MFFC18_48810"/>
<proteinExistence type="inferred from homology"/>
<dbReference type="InterPro" id="IPR036291">
    <property type="entry name" value="NAD(P)-bd_dom_sf"/>
</dbReference>
<comment type="similarity">
    <text evidence="1 3">Belongs to the short-chain dehydrogenases/reductases (SDR) family.</text>
</comment>
<dbReference type="Pfam" id="PF00106">
    <property type="entry name" value="adh_short"/>
    <property type="match status" value="1"/>
</dbReference>
<dbReference type="AlphaFoldDB" id="A0A5B9PEX4"/>
<dbReference type="PANTHER" id="PTHR44196">
    <property type="entry name" value="DEHYDROGENASE/REDUCTASE SDR FAMILY MEMBER 7B"/>
    <property type="match status" value="1"/>
</dbReference>
<sequence length="261" mass="28026">MMSKTALVTGASSGIGLELAKLFAAAGHPLILTARSGDKLESLRKELVETHSVHVEVIVADLAEADAATKLADELASRKLVVDILVNNAGFGELGRFHEIDVERQVNMVRLNVLTLVHLTRLLVPEMIKRKSGGILNVGSTAAFQPGPNMAVYYATKAFVLSFSEALHEELLERDISVTCLCPGPTETGFGADSGMGDSAIFKSNAMGVEAVAQAGFEGLKNNRAIVIPGLKNRFGAFMTRLVPRFVTRKLVKRLQVPNES</sequence>
<dbReference type="CDD" id="cd05233">
    <property type="entry name" value="SDR_c"/>
    <property type="match status" value="1"/>
</dbReference>
<dbReference type="SUPFAM" id="SSF51735">
    <property type="entry name" value="NAD(P)-binding Rossmann-fold domains"/>
    <property type="match status" value="1"/>
</dbReference>
<dbReference type="EC" id="1.2.1.-" evidence="4"/>
<reference evidence="4 5" key="1">
    <citation type="submission" date="2019-08" db="EMBL/GenBank/DDBJ databases">
        <title>Deep-cultivation of Planctomycetes and their phenomic and genomic characterization uncovers novel biology.</title>
        <authorList>
            <person name="Wiegand S."/>
            <person name="Jogler M."/>
            <person name="Boedeker C."/>
            <person name="Pinto D."/>
            <person name="Vollmers J."/>
            <person name="Rivas-Marin E."/>
            <person name="Kohn T."/>
            <person name="Peeters S.H."/>
            <person name="Heuer A."/>
            <person name="Rast P."/>
            <person name="Oberbeckmann S."/>
            <person name="Bunk B."/>
            <person name="Jeske O."/>
            <person name="Meyerdierks A."/>
            <person name="Storesund J.E."/>
            <person name="Kallscheuer N."/>
            <person name="Luecker S."/>
            <person name="Lage O.M."/>
            <person name="Pohl T."/>
            <person name="Merkel B.J."/>
            <person name="Hornburger P."/>
            <person name="Mueller R.-W."/>
            <person name="Bruemmer F."/>
            <person name="Labrenz M."/>
            <person name="Spormann A.M."/>
            <person name="Op den Camp H."/>
            <person name="Overmann J."/>
            <person name="Amann R."/>
            <person name="Jetten M.S.M."/>
            <person name="Mascher T."/>
            <person name="Medema M.H."/>
            <person name="Devos D.P."/>
            <person name="Kaster A.-K."/>
            <person name="Ovreas L."/>
            <person name="Rohde M."/>
            <person name="Galperin M.Y."/>
            <person name="Jogler C."/>
        </authorList>
    </citation>
    <scope>NUCLEOTIDE SEQUENCE [LARGE SCALE GENOMIC DNA]</scope>
    <source>
        <strain evidence="4 5">FC18</strain>
    </source>
</reference>
<evidence type="ECO:0000256" key="2">
    <source>
        <dbReference type="ARBA" id="ARBA00023002"/>
    </source>
</evidence>
<evidence type="ECO:0000256" key="3">
    <source>
        <dbReference type="RuleBase" id="RU000363"/>
    </source>
</evidence>
<protein>
    <submittedName>
        <fullName evidence="4">Fatty acyl-CoA reductase</fullName>
        <ecNumber evidence="4">1.2.1.-</ecNumber>
    </submittedName>
</protein>
<keyword evidence="5" id="KW-1185">Reference proteome</keyword>
<evidence type="ECO:0000313" key="4">
    <source>
        <dbReference type="EMBL" id="QEG24958.1"/>
    </source>
</evidence>
<dbReference type="STRING" id="980251.GCA_001642875_04985"/>